<feature type="region of interest" description="Disordered" evidence="2">
    <location>
        <begin position="622"/>
        <end position="850"/>
    </location>
</feature>
<reference evidence="3 4" key="1">
    <citation type="submission" date="2016-03" db="EMBL/GenBank/DDBJ databases">
        <authorList>
            <person name="Ploux O."/>
        </authorList>
    </citation>
    <scope>NUCLEOTIDE SEQUENCE [LARGE SCALE GENOMIC DNA]</scope>
    <source>
        <strain evidence="3 4">URUG2</strain>
    </source>
</reference>
<dbReference type="STRING" id="112498.A0A2D3UUS5"/>
<feature type="compositionally biased region" description="Basic residues" evidence="2">
    <location>
        <begin position="674"/>
        <end position="685"/>
    </location>
</feature>
<feature type="compositionally biased region" description="Polar residues" evidence="2">
    <location>
        <begin position="162"/>
        <end position="181"/>
    </location>
</feature>
<feature type="compositionally biased region" description="Acidic residues" evidence="2">
    <location>
        <begin position="648"/>
        <end position="658"/>
    </location>
</feature>
<dbReference type="RefSeq" id="XP_023625858.1">
    <property type="nucleotide sequence ID" value="XM_023770090.1"/>
</dbReference>
<evidence type="ECO:0000313" key="4">
    <source>
        <dbReference type="Proteomes" id="UP000225277"/>
    </source>
</evidence>
<feature type="compositionally biased region" description="Basic residues" evidence="2">
    <location>
        <begin position="627"/>
        <end position="636"/>
    </location>
</feature>
<gene>
    <name evidence="3" type="ORF">RCC_04813</name>
</gene>
<dbReference type="GeneID" id="35599982"/>
<evidence type="ECO:0000256" key="1">
    <source>
        <dbReference type="SAM" id="Coils"/>
    </source>
</evidence>
<organism evidence="3 4">
    <name type="scientific">Ramularia collo-cygni</name>
    <dbReference type="NCBI Taxonomy" id="112498"/>
    <lineage>
        <taxon>Eukaryota</taxon>
        <taxon>Fungi</taxon>
        <taxon>Dikarya</taxon>
        <taxon>Ascomycota</taxon>
        <taxon>Pezizomycotina</taxon>
        <taxon>Dothideomycetes</taxon>
        <taxon>Dothideomycetidae</taxon>
        <taxon>Mycosphaerellales</taxon>
        <taxon>Mycosphaerellaceae</taxon>
        <taxon>Ramularia</taxon>
    </lineage>
</organism>
<dbReference type="OrthoDB" id="5226996at2759"/>
<dbReference type="Proteomes" id="UP000225277">
    <property type="component" value="Unassembled WGS sequence"/>
</dbReference>
<accession>A0A2D3UUS5</accession>
<evidence type="ECO:0000256" key="2">
    <source>
        <dbReference type="SAM" id="MobiDB-lite"/>
    </source>
</evidence>
<keyword evidence="1" id="KW-0175">Coiled coil</keyword>
<feature type="region of interest" description="Disordered" evidence="2">
    <location>
        <begin position="401"/>
        <end position="421"/>
    </location>
</feature>
<protein>
    <submittedName>
        <fullName evidence="3">Uncharacterized protein</fullName>
    </submittedName>
</protein>
<feature type="coiled-coil region" evidence="1">
    <location>
        <begin position="438"/>
        <end position="465"/>
    </location>
</feature>
<evidence type="ECO:0000313" key="3">
    <source>
        <dbReference type="EMBL" id="CZT18968.1"/>
    </source>
</evidence>
<name>A0A2D3UUS5_9PEZI</name>
<feature type="compositionally biased region" description="Basic and acidic residues" evidence="2">
    <location>
        <begin position="637"/>
        <end position="647"/>
    </location>
</feature>
<feature type="region of interest" description="Disordered" evidence="2">
    <location>
        <begin position="336"/>
        <end position="366"/>
    </location>
</feature>
<proteinExistence type="predicted"/>
<sequence length="850" mass="93178">MNSLYRQTLLLTQSQLARNPLPTLMESEDWEHPPTPPPKDARYAAAVDIAAMDGDAGSAPASGSKRKRAAHDFDETVYERRNGQLEAVNGDQDLPTAQKRPRSHAGRRNSNYSDDEFAPAQRFEGGSLRRKRAFGNLSNLNLRHAAASAFRDESPTRESRFQEGSLNDRPSQQPPSVFTRINRTDSGNLQQVDTLMNDYHEDMVAPKDSSDAYVQATIEYEKASMPARVAEITDERKKEASKHGMFKFGKSFTNTFHPVQLWNRMWSESKEELMVRNRLEAERKAREKAEIQARYDQMKRDGLFNTQHVPFAGRGRAGTPPAQDSVMADDVSEVGNHQRIDSFELPRSQSSDTRDAREDPEAAVPTTATKGRFSRLHFKTPSISNLRDTFRSVRSVRSHSALSGAIDRDSSASGSVSPAKADLSTLKKSISRYDLKKERRLSNRVSDLESKLNKARMELKNALDDASPMPRLGGKYERFTPIGTTKRSRFVPGALATLPSERLLFPEMSTLQASSEEQGRDLAIEARPRNTLALNSGMDMSEAFENVYDGDKQDGRTVPVRNKKELTEAAIEVPQPGEVATQDIEVEVETVTVTSNPHNEATIANQPATAALNDKLSALEASYKASKPGRSKKRRSGAADEKSYRPDADEEETSEEDLVPQKKRKSDGKSAGAGKKKLPGSKSGKKTGIPAPVADAKGKKGRKTSKAADKFFTNGGLITDDGDSHDELASAAPAGADSDVPSLEPVYEEEEETTTVPLKDEPSKPTAKSTPARYATDTARPHSSSPHKTRSDSLLPPVVGAVVRSSARSPPPKGRRVESADAPVSAVPGENGVPSMPVGDNTWTWPADVF</sequence>
<feature type="compositionally biased region" description="Low complexity" evidence="2">
    <location>
        <begin position="796"/>
        <end position="808"/>
    </location>
</feature>
<dbReference type="EMBL" id="FJUY01000006">
    <property type="protein sequence ID" value="CZT18968.1"/>
    <property type="molecule type" value="Genomic_DNA"/>
</dbReference>
<dbReference type="AlphaFoldDB" id="A0A2D3UUS5"/>
<keyword evidence="4" id="KW-1185">Reference proteome</keyword>
<feature type="region of interest" description="Disordered" evidence="2">
    <location>
        <begin position="54"/>
        <end position="119"/>
    </location>
</feature>
<feature type="compositionally biased region" description="Basic and acidic residues" evidence="2">
    <location>
        <begin position="150"/>
        <end position="161"/>
    </location>
</feature>
<feature type="compositionally biased region" description="Basic and acidic residues" evidence="2">
    <location>
        <begin position="70"/>
        <end position="83"/>
    </location>
</feature>
<feature type="region of interest" description="Disordered" evidence="2">
    <location>
        <begin position="148"/>
        <end position="181"/>
    </location>
</feature>